<dbReference type="EMBL" id="JAOTOJ010000006">
    <property type="protein sequence ID" value="KAK9399385.1"/>
    <property type="molecule type" value="Genomic_DNA"/>
</dbReference>
<feature type="domain" description="Laminin N-terminal" evidence="3">
    <location>
        <begin position="31"/>
        <end position="191"/>
    </location>
</feature>
<dbReference type="SMART" id="SM00136">
    <property type="entry name" value="LamNT"/>
    <property type="match status" value="1"/>
</dbReference>
<dbReference type="Pfam" id="PF00055">
    <property type="entry name" value="Laminin_N"/>
    <property type="match status" value="1"/>
</dbReference>
<evidence type="ECO:0000313" key="5">
    <source>
        <dbReference type="Proteomes" id="UP001474421"/>
    </source>
</evidence>
<dbReference type="GO" id="GO:0043256">
    <property type="term" value="C:laminin complex"/>
    <property type="evidence" value="ECO:0007669"/>
    <property type="project" value="TreeGrafter"/>
</dbReference>
<dbReference type="GO" id="GO:0016477">
    <property type="term" value="P:cell migration"/>
    <property type="evidence" value="ECO:0007669"/>
    <property type="project" value="TreeGrafter"/>
</dbReference>
<proteinExistence type="predicted"/>
<evidence type="ECO:0000313" key="4">
    <source>
        <dbReference type="EMBL" id="KAK9399385.1"/>
    </source>
</evidence>
<dbReference type="Gene3D" id="2.60.120.260">
    <property type="entry name" value="Galactose-binding domain-like"/>
    <property type="match status" value="1"/>
</dbReference>
<dbReference type="PANTHER" id="PTHR10574">
    <property type="entry name" value="NETRIN/LAMININ-RELATED"/>
    <property type="match status" value="1"/>
</dbReference>
<keyword evidence="2" id="KW-0424">Laminin EGF-like domain</keyword>
<reference evidence="4 5" key="1">
    <citation type="journal article" date="2024" name="Proc. Natl. Acad. Sci. U.S.A.">
        <title>The genetic regulatory architecture and epigenomic basis for age-related changes in rattlesnake venom.</title>
        <authorList>
            <person name="Hogan M.P."/>
            <person name="Holding M.L."/>
            <person name="Nystrom G.S."/>
            <person name="Colston T.J."/>
            <person name="Bartlett D.A."/>
            <person name="Mason A.J."/>
            <person name="Ellsworth S.A."/>
            <person name="Rautsaw R.M."/>
            <person name="Lawrence K.C."/>
            <person name="Strickland J.L."/>
            <person name="He B."/>
            <person name="Fraser P."/>
            <person name="Margres M.J."/>
            <person name="Gilbert D.M."/>
            <person name="Gibbs H.L."/>
            <person name="Parkinson C.L."/>
            <person name="Rokyta D.R."/>
        </authorList>
    </citation>
    <scope>NUCLEOTIDE SEQUENCE [LARGE SCALE GENOMIC DNA]</scope>
    <source>
        <strain evidence="4">DRR0105</strain>
    </source>
</reference>
<dbReference type="PROSITE" id="PS51117">
    <property type="entry name" value="LAMININ_NTER"/>
    <property type="match status" value="1"/>
</dbReference>
<keyword evidence="1" id="KW-1015">Disulfide bond</keyword>
<protein>
    <submittedName>
        <fullName evidence="4">Laminin subunit beta-4</fullName>
    </submittedName>
</protein>
<organism evidence="4 5">
    <name type="scientific">Crotalus adamanteus</name>
    <name type="common">Eastern diamondback rattlesnake</name>
    <dbReference type="NCBI Taxonomy" id="8729"/>
    <lineage>
        <taxon>Eukaryota</taxon>
        <taxon>Metazoa</taxon>
        <taxon>Chordata</taxon>
        <taxon>Craniata</taxon>
        <taxon>Vertebrata</taxon>
        <taxon>Euteleostomi</taxon>
        <taxon>Lepidosauria</taxon>
        <taxon>Squamata</taxon>
        <taxon>Bifurcata</taxon>
        <taxon>Unidentata</taxon>
        <taxon>Episquamata</taxon>
        <taxon>Toxicofera</taxon>
        <taxon>Serpentes</taxon>
        <taxon>Colubroidea</taxon>
        <taxon>Viperidae</taxon>
        <taxon>Crotalinae</taxon>
        <taxon>Crotalus</taxon>
    </lineage>
</organism>
<evidence type="ECO:0000259" key="3">
    <source>
        <dbReference type="PROSITE" id="PS51117"/>
    </source>
</evidence>
<dbReference type="PANTHER" id="PTHR10574:SF279">
    <property type="entry name" value="LAMININ SUBUNIT BETA 4"/>
    <property type="match status" value="1"/>
</dbReference>
<sequence length="191" mass="21295">MVQADHRLGYQLAQPKGVLLTDFLSSQNSCQHGACHPSVGDLLVGRSKQLTASSTCGLFGPQKYCTVGYLEEKNKCFTCDSRRPYHPLSQTNSHSIENVVAGLEHDRKKWWQSENANVNLKLHLLQTFHPAAMLVERSADYGQTWKVYRYFAQNCAASFPDIPSKPAEAVGDLVCDSKYSDIEPSTEGEVR</sequence>
<evidence type="ECO:0000256" key="2">
    <source>
        <dbReference type="ARBA" id="ARBA00023292"/>
    </source>
</evidence>
<keyword evidence="5" id="KW-1185">Reference proteome</keyword>
<dbReference type="GO" id="GO:0009888">
    <property type="term" value="P:tissue development"/>
    <property type="evidence" value="ECO:0007669"/>
    <property type="project" value="TreeGrafter"/>
</dbReference>
<dbReference type="GO" id="GO:0007411">
    <property type="term" value="P:axon guidance"/>
    <property type="evidence" value="ECO:0007669"/>
    <property type="project" value="TreeGrafter"/>
</dbReference>
<dbReference type="GO" id="GO:0070831">
    <property type="term" value="P:basement membrane assembly"/>
    <property type="evidence" value="ECO:0007669"/>
    <property type="project" value="TreeGrafter"/>
</dbReference>
<accession>A0AAW1BBE0</accession>
<name>A0AAW1BBE0_CROAD</name>
<dbReference type="AlphaFoldDB" id="A0AAW1BBE0"/>
<dbReference type="GO" id="GO:0034446">
    <property type="term" value="P:substrate adhesion-dependent cell spreading"/>
    <property type="evidence" value="ECO:0007669"/>
    <property type="project" value="TreeGrafter"/>
</dbReference>
<evidence type="ECO:0000256" key="1">
    <source>
        <dbReference type="ARBA" id="ARBA00023157"/>
    </source>
</evidence>
<dbReference type="InterPro" id="IPR008211">
    <property type="entry name" value="Laminin_N"/>
</dbReference>
<dbReference type="GO" id="GO:0009887">
    <property type="term" value="P:animal organ morphogenesis"/>
    <property type="evidence" value="ECO:0007669"/>
    <property type="project" value="TreeGrafter"/>
</dbReference>
<dbReference type="InterPro" id="IPR050440">
    <property type="entry name" value="Laminin/Netrin_ECM"/>
</dbReference>
<gene>
    <name evidence="4" type="ORF">NXF25_012404</name>
</gene>
<dbReference type="Proteomes" id="UP001474421">
    <property type="component" value="Unassembled WGS sequence"/>
</dbReference>
<comment type="caution">
    <text evidence="4">The sequence shown here is derived from an EMBL/GenBank/DDBJ whole genome shotgun (WGS) entry which is preliminary data.</text>
</comment>